<gene>
    <name evidence="2" type="ORF">METZ01_LOCUS513703</name>
</gene>
<feature type="region of interest" description="Disordered" evidence="1">
    <location>
        <begin position="1"/>
        <end position="24"/>
    </location>
</feature>
<dbReference type="EMBL" id="UINC01229222">
    <property type="protein sequence ID" value="SVE60849.1"/>
    <property type="molecule type" value="Genomic_DNA"/>
</dbReference>
<evidence type="ECO:0000313" key="2">
    <source>
        <dbReference type="EMBL" id="SVE60849.1"/>
    </source>
</evidence>
<reference evidence="2" key="1">
    <citation type="submission" date="2018-05" db="EMBL/GenBank/DDBJ databases">
        <authorList>
            <person name="Lanie J.A."/>
            <person name="Ng W.-L."/>
            <person name="Kazmierczak K.M."/>
            <person name="Andrzejewski T.M."/>
            <person name="Davidsen T.M."/>
            <person name="Wayne K.J."/>
            <person name="Tettelin H."/>
            <person name="Glass J.I."/>
            <person name="Rusch D."/>
            <person name="Podicherti R."/>
            <person name="Tsui H.-C.T."/>
            <person name="Winkler M.E."/>
        </authorList>
    </citation>
    <scope>NUCLEOTIDE SEQUENCE</scope>
</reference>
<accession>A0A383EVZ9</accession>
<dbReference type="AlphaFoldDB" id="A0A383EVZ9"/>
<evidence type="ECO:0000256" key="1">
    <source>
        <dbReference type="SAM" id="MobiDB-lite"/>
    </source>
</evidence>
<proteinExistence type="predicted"/>
<sequence length="82" mass="8674">MAERAIDTKNTPEIGEDCRPARPCERSRMSSSIAMDAFTFSPVANMESSSLSKTGSFSMPGERTSSSVLTALPSGETIHCGA</sequence>
<organism evidence="2">
    <name type="scientific">marine metagenome</name>
    <dbReference type="NCBI Taxonomy" id="408172"/>
    <lineage>
        <taxon>unclassified sequences</taxon>
        <taxon>metagenomes</taxon>
        <taxon>ecological metagenomes</taxon>
    </lineage>
</organism>
<name>A0A383EVZ9_9ZZZZ</name>
<protein>
    <submittedName>
        <fullName evidence="2">Uncharacterized protein</fullName>
    </submittedName>
</protein>
<feature type="non-terminal residue" evidence="2">
    <location>
        <position position="82"/>
    </location>
</feature>